<dbReference type="Pfam" id="PF00561">
    <property type="entry name" value="Abhydrolase_1"/>
    <property type="match status" value="1"/>
</dbReference>
<keyword evidence="3" id="KW-1185">Reference proteome</keyword>
<organism evidence="2 3">
    <name type="scientific">Cytobacillus firmus</name>
    <name type="common">Bacillus firmus</name>
    <dbReference type="NCBI Taxonomy" id="1399"/>
    <lineage>
        <taxon>Bacteria</taxon>
        <taxon>Bacillati</taxon>
        <taxon>Bacillota</taxon>
        <taxon>Bacilli</taxon>
        <taxon>Bacillales</taxon>
        <taxon>Bacillaceae</taxon>
        <taxon>Cytobacillus</taxon>
    </lineage>
</organism>
<reference evidence="2 3" key="1">
    <citation type="submission" date="2018-06" db="EMBL/GenBank/DDBJ databases">
        <title>Freshwater and sediment microbial communities from various areas in North America, analyzing microbe dynamics in response to fracking.</title>
        <authorList>
            <person name="Lamendella R."/>
        </authorList>
    </citation>
    <scope>NUCLEOTIDE SEQUENCE [LARGE SCALE GENOMIC DNA]</scope>
    <source>
        <strain evidence="2 3">14_TX</strain>
    </source>
</reference>
<dbReference type="AlphaFoldDB" id="A0A366JJP5"/>
<dbReference type="OrthoDB" id="9773293at2"/>
<evidence type="ECO:0000313" key="2">
    <source>
        <dbReference type="EMBL" id="RBP86872.1"/>
    </source>
</evidence>
<dbReference type="PANTHER" id="PTHR43433:SF5">
    <property type="entry name" value="AB HYDROLASE-1 DOMAIN-CONTAINING PROTEIN"/>
    <property type="match status" value="1"/>
</dbReference>
<dbReference type="RefSeq" id="WP_113885439.1">
    <property type="nucleotide sequence ID" value="NZ_QNSF01000023.1"/>
</dbReference>
<gene>
    <name evidence="2" type="ORF">DFO70_12320</name>
</gene>
<dbReference type="Proteomes" id="UP000252731">
    <property type="component" value="Unassembled WGS sequence"/>
</dbReference>
<sequence length="296" mass="33314">MERSVELFSIDDMTIEYSVIGKGEPIFVFHGGHSNCNEEFGYKGLVENGYSIITPSRAGYGKTSKEMGESLVTSCEYYAKLLDHLGITQTHVIALSAGGPTGIRFASLFPGRVKSLTLESAVSKEWLTPKDLEYKAAHIIFRPSVEGFTWKMLGFFSNSFSKLMFNMMSSQFSSLSKEDIKQRIGDTDVAEFNKMNNRQRSGSGFLIDIKQAKELTSRDLRSISSPVLILHSKNDGFIPLKHPYHAHKNIPHSEISVLDSWGHLIWLGKLSRERDEKLISFLKSNKLEESFSLNET</sequence>
<dbReference type="Gene3D" id="3.40.50.1820">
    <property type="entry name" value="alpha/beta hydrolase"/>
    <property type="match status" value="1"/>
</dbReference>
<dbReference type="STRING" id="1399.VL14_09830"/>
<evidence type="ECO:0000313" key="3">
    <source>
        <dbReference type="Proteomes" id="UP000252731"/>
    </source>
</evidence>
<feature type="domain" description="AB hydrolase-1" evidence="1">
    <location>
        <begin position="25"/>
        <end position="265"/>
    </location>
</feature>
<dbReference type="SUPFAM" id="SSF53474">
    <property type="entry name" value="alpha/beta-Hydrolases"/>
    <property type="match status" value="1"/>
</dbReference>
<protein>
    <submittedName>
        <fullName evidence="2">Pimeloyl-ACP methyl ester carboxylesterase</fullName>
    </submittedName>
</protein>
<proteinExistence type="predicted"/>
<comment type="caution">
    <text evidence="2">The sequence shown here is derived from an EMBL/GenBank/DDBJ whole genome shotgun (WGS) entry which is preliminary data.</text>
</comment>
<dbReference type="InterPro" id="IPR029058">
    <property type="entry name" value="AB_hydrolase_fold"/>
</dbReference>
<dbReference type="InterPro" id="IPR050471">
    <property type="entry name" value="AB_hydrolase"/>
</dbReference>
<name>A0A366JJP5_CYTFI</name>
<dbReference type="InterPro" id="IPR000073">
    <property type="entry name" value="AB_hydrolase_1"/>
</dbReference>
<evidence type="ECO:0000259" key="1">
    <source>
        <dbReference type="Pfam" id="PF00561"/>
    </source>
</evidence>
<dbReference type="EMBL" id="QNSF01000023">
    <property type="protein sequence ID" value="RBP86872.1"/>
    <property type="molecule type" value="Genomic_DNA"/>
</dbReference>
<dbReference type="PANTHER" id="PTHR43433">
    <property type="entry name" value="HYDROLASE, ALPHA/BETA FOLD FAMILY PROTEIN"/>
    <property type="match status" value="1"/>
</dbReference>
<accession>A0A366JJP5</accession>